<evidence type="ECO:0000313" key="3">
    <source>
        <dbReference type="Proteomes" id="UP000485880"/>
    </source>
</evidence>
<sequence length="269" mass="31165">MKHFVCQILLGGNIVWQQLQGQHDEGLGVALHFVLGSQRFQREAEEFLEGVLRRNEIKWLSWKPQGWDLDVEAFRQSFEILQSDGWLKGQLTLKMDFQAERRDEFGRVREHAYGEIVVRPSDVERHMPKRVFLSHRGVDKPMVRRFHKALEQVGFQPWLDEDAMAAGVKLERGLLQGFHESCAAVFFVTANYRDSGYLGTEIDYAIAEERTKGDRFKIVTLVFADADHVTPEVPDLLRAYVWKTCVHELDAFAEIVRALPLRVEGINWK</sequence>
<dbReference type="GO" id="GO:0007165">
    <property type="term" value="P:signal transduction"/>
    <property type="evidence" value="ECO:0007669"/>
    <property type="project" value="InterPro"/>
</dbReference>
<dbReference type="Pfam" id="PF13676">
    <property type="entry name" value="TIR_2"/>
    <property type="match status" value="1"/>
</dbReference>
<dbReference type="EMBL" id="CABFMQ020000075">
    <property type="protein sequence ID" value="VTZ49705.1"/>
    <property type="molecule type" value="Genomic_DNA"/>
</dbReference>
<dbReference type="Gene3D" id="3.40.50.10140">
    <property type="entry name" value="Toll/interleukin-1 receptor homology (TIR) domain"/>
    <property type="match status" value="1"/>
</dbReference>
<dbReference type="InterPro" id="IPR035897">
    <property type="entry name" value="Toll_tir_struct_dom_sf"/>
</dbReference>
<dbReference type="SUPFAM" id="SSF52200">
    <property type="entry name" value="Toll/Interleukin receptor TIR domain"/>
    <property type="match status" value="1"/>
</dbReference>
<evidence type="ECO:0000259" key="1">
    <source>
        <dbReference type="SMART" id="SM00255"/>
    </source>
</evidence>
<protein>
    <recommendedName>
        <fullName evidence="1">TIR domain-containing protein</fullName>
    </recommendedName>
</protein>
<dbReference type="Proteomes" id="UP000485880">
    <property type="component" value="Unassembled WGS sequence"/>
</dbReference>
<comment type="caution">
    <text evidence="2">The sequence shown here is derived from an EMBL/GenBank/DDBJ whole genome shotgun (WGS) entry which is preliminary data.</text>
</comment>
<proteinExistence type="predicted"/>
<dbReference type="SMART" id="SM00255">
    <property type="entry name" value="TIR"/>
    <property type="match status" value="1"/>
</dbReference>
<feature type="domain" description="TIR" evidence="1">
    <location>
        <begin position="128"/>
        <end position="262"/>
    </location>
</feature>
<keyword evidence="3" id="KW-1185">Reference proteome</keyword>
<organism evidence="2 3">
    <name type="scientific">Methylocella tundrae</name>
    <dbReference type="NCBI Taxonomy" id="227605"/>
    <lineage>
        <taxon>Bacteria</taxon>
        <taxon>Pseudomonadati</taxon>
        <taxon>Pseudomonadota</taxon>
        <taxon>Alphaproteobacteria</taxon>
        <taxon>Hyphomicrobiales</taxon>
        <taxon>Beijerinckiaceae</taxon>
        <taxon>Methylocella</taxon>
    </lineage>
</organism>
<dbReference type="AlphaFoldDB" id="A0A8B6M4G7"/>
<name>A0A8B6M4G7_METTU</name>
<evidence type="ECO:0000313" key="2">
    <source>
        <dbReference type="EMBL" id="VTZ49705.1"/>
    </source>
</evidence>
<accession>A0A8B6M4G7</accession>
<gene>
    <name evidence="2" type="ORF">MPC4_190018</name>
</gene>
<dbReference type="RefSeq" id="WP_174511969.1">
    <property type="nucleotide sequence ID" value="NZ_CABFMQ020000075.1"/>
</dbReference>
<reference evidence="2 3" key="1">
    <citation type="submission" date="2019-05" db="EMBL/GenBank/DDBJ databases">
        <authorList>
            <person name="Farhan Ul Haque M."/>
        </authorList>
    </citation>
    <scope>NUCLEOTIDE SEQUENCE [LARGE SCALE GENOMIC DNA]</scope>
    <source>
        <strain evidence="2">2</strain>
    </source>
</reference>
<dbReference type="InterPro" id="IPR000157">
    <property type="entry name" value="TIR_dom"/>
</dbReference>